<dbReference type="EMBL" id="JARPUR010000001">
    <property type="protein sequence ID" value="KAK4886517.1"/>
    <property type="molecule type" value="Genomic_DNA"/>
</dbReference>
<keyword evidence="4" id="KW-1185">Reference proteome</keyword>
<feature type="region of interest" description="Disordered" evidence="1">
    <location>
        <begin position="113"/>
        <end position="144"/>
    </location>
</feature>
<dbReference type="PANTHER" id="PTHR12243:SF67">
    <property type="entry name" value="COREPRESSOR OF PANGOLIN, ISOFORM A-RELATED"/>
    <property type="match status" value="1"/>
</dbReference>
<reference evidence="4" key="1">
    <citation type="submission" date="2023-01" db="EMBL/GenBank/DDBJ databases">
        <title>Key to firefly adult light organ development and bioluminescence: homeobox transcription factors regulate luciferase expression and transportation to peroxisome.</title>
        <authorList>
            <person name="Fu X."/>
        </authorList>
    </citation>
    <scope>NUCLEOTIDE SEQUENCE [LARGE SCALE GENOMIC DNA]</scope>
</reference>
<feature type="compositionally biased region" description="Acidic residues" evidence="1">
    <location>
        <begin position="128"/>
        <end position="144"/>
    </location>
</feature>
<sequence>MCDLEEKIIRMVSHHKELYDQAAYTNIKLKKQIWQEIAKQVDASADVCKKKWRNIRDSYRKYVKEVKAKTEQEIRKTKRYKYADLLEFLNPYMHEKIVISSFYTDVENDFKEDSVNENQNENDRSTEDMDEYSTELDLEEDESRNEEVQNLKKRQAVILNEPGANMLLTYIPDEEKLKKRRKGNDEDDALKQLFLSMYGTVKTFPPTLQTETKIKLFNIITNAELEYLKCKERSSSDLSNSSNLSVPPSCTSSLLTSSTPLLTQCKIENIL</sequence>
<dbReference type="PROSITE" id="PS51029">
    <property type="entry name" value="MADF"/>
    <property type="match status" value="1"/>
</dbReference>
<evidence type="ECO:0000313" key="4">
    <source>
        <dbReference type="Proteomes" id="UP001353858"/>
    </source>
</evidence>
<organism evidence="3 4">
    <name type="scientific">Aquatica leii</name>
    <dbReference type="NCBI Taxonomy" id="1421715"/>
    <lineage>
        <taxon>Eukaryota</taxon>
        <taxon>Metazoa</taxon>
        <taxon>Ecdysozoa</taxon>
        <taxon>Arthropoda</taxon>
        <taxon>Hexapoda</taxon>
        <taxon>Insecta</taxon>
        <taxon>Pterygota</taxon>
        <taxon>Neoptera</taxon>
        <taxon>Endopterygota</taxon>
        <taxon>Coleoptera</taxon>
        <taxon>Polyphaga</taxon>
        <taxon>Elateriformia</taxon>
        <taxon>Elateroidea</taxon>
        <taxon>Lampyridae</taxon>
        <taxon>Luciolinae</taxon>
        <taxon>Aquatica</taxon>
    </lineage>
</organism>
<dbReference type="GO" id="GO:0005634">
    <property type="term" value="C:nucleus"/>
    <property type="evidence" value="ECO:0007669"/>
    <property type="project" value="TreeGrafter"/>
</dbReference>
<name>A0AAN7SKD1_9COLE</name>
<evidence type="ECO:0000259" key="2">
    <source>
        <dbReference type="PROSITE" id="PS51029"/>
    </source>
</evidence>
<feature type="domain" description="MADF" evidence="2">
    <location>
        <begin position="7"/>
        <end position="94"/>
    </location>
</feature>
<dbReference type="Pfam" id="PF10545">
    <property type="entry name" value="MADF_DNA_bdg"/>
    <property type="match status" value="1"/>
</dbReference>
<dbReference type="InterPro" id="IPR006578">
    <property type="entry name" value="MADF-dom"/>
</dbReference>
<dbReference type="SMART" id="SM00595">
    <property type="entry name" value="MADF"/>
    <property type="match status" value="1"/>
</dbReference>
<dbReference type="PANTHER" id="PTHR12243">
    <property type="entry name" value="MADF DOMAIN TRANSCRIPTION FACTOR"/>
    <property type="match status" value="1"/>
</dbReference>
<protein>
    <recommendedName>
        <fullName evidence="2">MADF domain-containing protein</fullName>
    </recommendedName>
</protein>
<gene>
    <name evidence="3" type="ORF">RN001_002788</name>
</gene>
<dbReference type="InterPro" id="IPR039353">
    <property type="entry name" value="TF_Adf1"/>
</dbReference>
<dbReference type="AlphaFoldDB" id="A0AAN7SKD1"/>
<accession>A0AAN7SKD1</accession>
<dbReference type="GO" id="GO:0005667">
    <property type="term" value="C:transcription regulator complex"/>
    <property type="evidence" value="ECO:0007669"/>
    <property type="project" value="TreeGrafter"/>
</dbReference>
<comment type="caution">
    <text evidence="3">The sequence shown here is derived from an EMBL/GenBank/DDBJ whole genome shotgun (WGS) entry which is preliminary data.</text>
</comment>
<evidence type="ECO:0000256" key="1">
    <source>
        <dbReference type="SAM" id="MobiDB-lite"/>
    </source>
</evidence>
<dbReference type="Proteomes" id="UP001353858">
    <property type="component" value="Unassembled WGS sequence"/>
</dbReference>
<proteinExistence type="predicted"/>
<dbReference type="GO" id="GO:0006357">
    <property type="term" value="P:regulation of transcription by RNA polymerase II"/>
    <property type="evidence" value="ECO:0007669"/>
    <property type="project" value="TreeGrafter"/>
</dbReference>
<evidence type="ECO:0000313" key="3">
    <source>
        <dbReference type="EMBL" id="KAK4886517.1"/>
    </source>
</evidence>